<comment type="caution">
    <text evidence="2">The sequence shown here is derived from an EMBL/GenBank/DDBJ whole genome shotgun (WGS) entry which is preliminary data.</text>
</comment>
<proteinExistence type="predicted"/>
<dbReference type="SUPFAM" id="SSF56563">
    <property type="entry name" value="Major capsid protein gp5"/>
    <property type="match status" value="1"/>
</dbReference>
<dbReference type="RefSeq" id="WP_047232973.1">
    <property type="nucleotide sequence ID" value="NZ_JNBQ01000012.1"/>
</dbReference>
<accession>A0A0H2KM24</accession>
<dbReference type="Proteomes" id="UP000035265">
    <property type="component" value="Unassembled WGS sequence"/>
</dbReference>
<feature type="region of interest" description="Disordered" evidence="1">
    <location>
        <begin position="146"/>
        <end position="188"/>
    </location>
</feature>
<dbReference type="AlphaFoldDB" id="A0A0H2KM24"/>
<keyword evidence="3" id="KW-1185">Reference proteome</keyword>
<evidence type="ECO:0000313" key="3">
    <source>
        <dbReference type="Proteomes" id="UP000035265"/>
    </source>
</evidence>
<protein>
    <recommendedName>
        <fullName evidence="4">Major capsid protein</fullName>
    </recommendedName>
</protein>
<gene>
    <name evidence="2" type="ORF">FB00_11245</name>
</gene>
<dbReference type="EMBL" id="JNBQ01000012">
    <property type="protein sequence ID" value="KLN34575.1"/>
    <property type="molecule type" value="Genomic_DNA"/>
</dbReference>
<evidence type="ECO:0000256" key="1">
    <source>
        <dbReference type="SAM" id="MobiDB-lite"/>
    </source>
</evidence>
<evidence type="ECO:0008006" key="4">
    <source>
        <dbReference type="Google" id="ProtNLM"/>
    </source>
</evidence>
<dbReference type="Pfam" id="PF25209">
    <property type="entry name" value="Phage_capsid_4"/>
    <property type="match status" value="1"/>
</dbReference>
<organism evidence="2 3">
    <name type="scientific">Cellulosimicrobium funkei</name>
    <dbReference type="NCBI Taxonomy" id="264251"/>
    <lineage>
        <taxon>Bacteria</taxon>
        <taxon>Bacillati</taxon>
        <taxon>Actinomycetota</taxon>
        <taxon>Actinomycetes</taxon>
        <taxon>Micrococcales</taxon>
        <taxon>Promicromonosporaceae</taxon>
        <taxon>Cellulosimicrobium</taxon>
    </lineage>
</organism>
<dbReference type="PATRIC" id="fig|264251.5.peg.2288"/>
<name>A0A0H2KM24_9MICO</name>
<evidence type="ECO:0000313" key="2">
    <source>
        <dbReference type="EMBL" id="KLN34575.1"/>
    </source>
</evidence>
<dbReference type="STRING" id="264251.FB00_11245"/>
<reference evidence="2 3" key="1">
    <citation type="submission" date="2014-05" db="EMBL/GenBank/DDBJ databases">
        <title>Cellulosimicrobium funkei U11 genome.</title>
        <authorList>
            <person name="Hu C."/>
            <person name="Gong Y."/>
            <person name="Wan W."/>
            <person name="Jiang M."/>
        </authorList>
    </citation>
    <scope>NUCLEOTIDE SEQUENCE [LARGE SCALE GENOMIC DNA]</scope>
    <source>
        <strain evidence="2 3">U11</strain>
    </source>
</reference>
<sequence length="507" mass="53035">MTTLKAQGQLITASADSRVVRYLLLPFGETGRTSAGAITASAGSVSWPEDATTLTANLEHDPTRPVGRFVSVEETEEGLTASVRVVANTAGNDLLAEIAEGLRTGISVEIENPVIRAGALLAGDLTGAGFVVTPAFPSAQLVASDCGDLDPSGNPDPASENDPVSVTPEALSAPTSEASADDTNTEQEVNVDNAVAPQELLVASKNVNQDKTDAPVNIKGFAELVASHHKSGQENKLTAALENIGIGDVYDDITQPQFLGELWDGRSFSQRFAPLVSHASLTSRKAVGWKFVETPTVDDYAGFPAEVPTSGVSTESVEVNAQRLAGGWKLDREFVDFGESAFISSFFRHATDDYARKIDAKVLNKISASATVVTGGTVPAGMNATATKIVDGALDLLGQDIVPTFAVVGSDLYRSLLLTPKDNVFEYLSSAFGLESGNSLGFTVVPSSAAALQGKVLVGARESLTLFELPGSPIRVNALDVAHAGIDEALYGYYALLYTGRGIVSVV</sequence>